<dbReference type="Proteomes" id="UP000288178">
    <property type="component" value="Unassembled WGS sequence"/>
</dbReference>
<proteinExistence type="predicted"/>
<dbReference type="Gene3D" id="3.40.50.80">
    <property type="entry name" value="Nucleotide-binding domain of ferredoxin-NADP reductase (FNR) module"/>
    <property type="match status" value="1"/>
</dbReference>
<dbReference type="EMBL" id="SACT01000002">
    <property type="protein sequence ID" value="RVT52384.1"/>
    <property type="molecule type" value="Genomic_DNA"/>
</dbReference>
<keyword evidence="2" id="KW-0479">Metal-binding</keyword>
<protein>
    <submittedName>
        <fullName evidence="5">2Fe-2S iron-sulfur cluster binding domain-containing protein</fullName>
    </submittedName>
</protein>
<dbReference type="PROSITE" id="PS00197">
    <property type="entry name" value="2FE2S_FER_1"/>
    <property type="match status" value="1"/>
</dbReference>
<dbReference type="PRINTS" id="PR00410">
    <property type="entry name" value="PHEHYDRXLASE"/>
</dbReference>
<name>A0A3S2VXY8_9BURK</name>
<dbReference type="OrthoDB" id="9806195at2"/>
<dbReference type="RefSeq" id="WP_128197636.1">
    <property type="nucleotide sequence ID" value="NZ_SACT01000002.1"/>
</dbReference>
<dbReference type="PROSITE" id="PS51085">
    <property type="entry name" value="2FE2S_FER_2"/>
    <property type="match status" value="1"/>
</dbReference>
<gene>
    <name evidence="5" type="ORF">ENE75_08055</name>
</gene>
<dbReference type="GO" id="GO:0051537">
    <property type="term" value="F:2 iron, 2 sulfur cluster binding"/>
    <property type="evidence" value="ECO:0007669"/>
    <property type="project" value="UniProtKB-KW"/>
</dbReference>
<keyword evidence="6" id="KW-1185">Reference proteome</keyword>
<feature type="domain" description="2Fe-2S ferredoxin-type" evidence="3">
    <location>
        <begin position="162"/>
        <end position="253"/>
    </location>
</feature>
<dbReference type="Gene3D" id="2.40.30.10">
    <property type="entry name" value="Translation factors"/>
    <property type="match status" value="1"/>
</dbReference>
<dbReference type="Gene3D" id="3.10.20.30">
    <property type="match status" value="1"/>
</dbReference>
<evidence type="ECO:0000259" key="3">
    <source>
        <dbReference type="PROSITE" id="PS51085"/>
    </source>
</evidence>
<keyword evidence="2" id="KW-0411">Iron-sulfur</keyword>
<dbReference type="InterPro" id="IPR012675">
    <property type="entry name" value="Beta-grasp_dom_sf"/>
</dbReference>
<dbReference type="InterPro" id="IPR001041">
    <property type="entry name" value="2Fe-2S_ferredoxin-type"/>
</dbReference>
<dbReference type="SUPFAM" id="SSF54292">
    <property type="entry name" value="2Fe-2S ferredoxin-like"/>
    <property type="match status" value="1"/>
</dbReference>
<dbReference type="InterPro" id="IPR036010">
    <property type="entry name" value="2Fe-2S_ferredoxin-like_sf"/>
</dbReference>
<dbReference type="SUPFAM" id="SSF52343">
    <property type="entry name" value="Ferredoxin reductase-like, C-terminal NADP-linked domain"/>
    <property type="match status" value="1"/>
</dbReference>
<comment type="cofactor">
    <cofactor evidence="1">
        <name>FAD</name>
        <dbReference type="ChEBI" id="CHEBI:57692"/>
    </cofactor>
</comment>
<dbReference type="InterPro" id="IPR017938">
    <property type="entry name" value="Riboflavin_synthase-like_b-brl"/>
</dbReference>
<keyword evidence="2" id="KW-0408">Iron</keyword>
<organism evidence="5 6">
    <name type="scientific">Rubrivivax albus</name>
    <dbReference type="NCBI Taxonomy" id="2499835"/>
    <lineage>
        <taxon>Bacteria</taxon>
        <taxon>Pseudomonadati</taxon>
        <taxon>Pseudomonadota</taxon>
        <taxon>Betaproteobacteria</taxon>
        <taxon>Burkholderiales</taxon>
        <taxon>Sphaerotilaceae</taxon>
        <taxon>Rubrivivax</taxon>
    </lineage>
</organism>
<accession>A0A3S2VXY8</accession>
<dbReference type="Pfam" id="PF00111">
    <property type="entry name" value="Fer2"/>
    <property type="match status" value="1"/>
</dbReference>
<dbReference type="AlphaFoldDB" id="A0A3S2VXY8"/>
<evidence type="ECO:0000256" key="1">
    <source>
        <dbReference type="ARBA" id="ARBA00001974"/>
    </source>
</evidence>
<evidence type="ECO:0000259" key="4">
    <source>
        <dbReference type="PROSITE" id="PS51384"/>
    </source>
</evidence>
<dbReference type="PANTHER" id="PTHR47354:SF5">
    <property type="entry name" value="PROTEIN RFBI"/>
    <property type="match status" value="1"/>
</dbReference>
<keyword evidence="2" id="KW-0001">2Fe-2S</keyword>
<reference evidence="5 6" key="1">
    <citation type="submission" date="2019-01" db="EMBL/GenBank/DDBJ databases">
        <authorList>
            <person name="Chen W.-M."/>
        </authorList>
    </citation>
    <scope>NUCLEOTIDE SEQUENCE [LARGE SCALE GENOMIC DNA]</scope>
    <source>
        <strain evidence="5 6">ICH-3</strain>
    </source>
</reference>
<dbReference type="GO" id="GO:0016491">
    <property type="term" value="F:oxidoreductase activity"/>
    <property type="evidence" value="ECO:0007669"/>
    <property type="project" value="InterPro"/>
</dbReference>
<sequence>MAHWVSVWRAAQLVGVPRGVLQQRVRRGEIALQDGLVSTDTLLALYPQAELESQGLFERVTQIREDAFARRLRERLLPSQEVLAQRLFRQGQELADTQRHLQRYHALVIALRDHIRAQRADGDDARLQDLERQLNDGLARALATEPVDMLDVMDDVLKVVSAQVTLRPSGHQFTVEGRDTLLQAGLKAGLKLNYGCGNGTCGLCKVRVMAGEVARTMPTDCPVTDLERAQGVVLACAHTAASSELTLETLEASGPADIAPQSLVATVRAVKPLGVDTLELHLQTPRTHRLRFLAGQAVTLGLVGADGEDVAATYPVASCPCDDRNLHFYVPRRDDDPLALRLFDGAVRAGAAMGVRGPLGDFVLADGARPLVFAACDTGFAPVKSLIEHAMSLDAAPSMSLFWLATRPDGHFMGNLCRAWTEALDGFETTLLDGEDPGAGARQMAEAMRADLFEVDCDFYLAGPPAFVDGLGGALQRAGVPPRQVRSLVT</sequence>
<dbReference type="InterPro" id="IPR039261">
    <property type="entry name" value="FNR_nucleotide-bd"/>
</dbReference>
<evidence type="ECO:0000313" key="5">
    <source>
        <dbReference type="EMBL" id="RVT52384.1"/>
    </source>
</evidence>
<dbReference type="InterPro" id="IPR017927">
    <property type="entry name" value="FAD-bd_FR_type"/>
</dbReference>
<dbReference type="InterPro" id="IPR006058">
    <property type="entry name" value="2Fe2S_fd_BS"/>
</dbReference>
<dbReference type="InterPro" id="IPR050415">
    <property type="entry name" value="MRET"/>
</dbReference>
<evidence type="ECO:0000313" key="6">
    <source>
        <dbReference type="Proteomes" id="UP000288178"/>
    </source>
</evidence>
<evidence type="ECO:0000256" key="2">
    <source>
        <dbReference type="ARBA" id="ARBA00022714"/>
    </source>
</evidence>
<feature type="domain" description="FAD-binding FR-type" evidence="4">
    <location>
        <begin position="260"/>
        <end position="365"/>
    </location>
</feature>
<dbReference type="PROSITE" id="PS51384">
    <property type="entry name" value="FAD_FR"/>
    <property type="match status" value="1"/>
</dbReference>
<dbReference type="CDD" id="cd00207">
    <property type="entry name" value="fer2"/>
    <property type="match status" value="1"/>
</dbReference>
<dbReference type="PANTHER" id="PTHR47354">
    <property type="entry name" value="NADH OXIDOREDUCTASE HCR"/>
    <property type="match status" value="1"/>
</dbReference>
<dbReference type="SUPFAM" id="SSF63380">
    <property type="entry name" value="Riboflavin synthase domain-like"/>
    <property type="match status" value="1"/>
</dbReference>
<comment type="caution">
    <text evidence="5">The sequence shown here is derived from an EMBL/GenBank/DDBJ whole genome shotgun (WGS) entry which is preliminary data.</text>
</comment>